<comment type="caution">
    <text evidence="4">The sequence shown here is derived from an EMBL/GenBank/DDBJ whole genome shotgun (WGS) entry which is preliminary data.</text>
</comment>
<evidence type="ECO:0000256" key="1">
    <source>
        <dbReference type="ARBA" id="ARBA00013260"/>
    </source>
</evidence>
<reference evidence="4 5" key="1">
    <citation type="submission" date="2019-06" db="EMBL/GenBank/DDBJ databases">
        <title>Draft genome of C. phoceense Strain 272.</title>
        <authorList>
            <person name="Pacheco L.G.C."/>
            <person name="Barberis C.M."/>
            <person name="Almuzara M.N."/>
            <person name="Traglia G.M."/>
            <person name="Santos C.S."/>
            <person name="Rocha D.J.P.G."/>
            <person name="Aguiar E.R.G.R."/>
            <person name="Vay C.A."/>
        </authorList>
    </citation>
    <scope>NUCLEOTIDE SEQUENCE [LARGE SCALE GENOMIC DNA]</scope>
    <source>
        <strain evidence="4 5">272</strain>
    </source>
</reference>
<dbReference type="Gene3D" id="3.40.1490.10">
    <property type="entry name" value="Bit1"/>
    <property type="match status" value="1"/>
</dbReference>
<dbReference type="STRING" id="1686286.GCA_900092335_02710"/>
<dbReference type="EMBL" id="VHIR01000007">
    <property type="protein sequence ID" value="TQE43650.1"/>
    <property type="molecule type" value="Genomic_DNA"/>
</dbReference>
<protein>
    <recommendedName>
        <fullName evidence="1">peptidyl-tRNA hydrolase</fullName>
        <ecNumber evidence="1">3.1.1.29</ecNumber>
    </recommendedName>
</protein>
<sequence>MSLAVAHARLAAACNDRSWRDDPEDPDRPETIQAMQIVLNLPKQDTPTRTEVLEAAARAVVAACLDPRAGDDTAYAEAFAAWYGHRIRKVARRARNKAWRDVQNLPGVTVDDRARAFAPSAVVDVDTLISKLQIGHTELEHDVPGPATPGEPVIYIDEGLAMTAGKAAAQVGHGSMLLAAAQPYAWVADWAERGFPLSVRELPTAEFQAACARPGAVVVRDAGYTEVAPDSATVVALPAA</sequence>
<dbReference type="GeneID" id="79853816"/>
<evidence type="ECO:0000313" key="5">
    <source>
        <dbReference type="Proteomes" id="UP000318080"/>
    </source>
</evidence>
<evidence type="ECO:0000313" key="4">
    <source>
        <dbReference type="EMBL" id="TQE43650.1"/>
    </source>
</evidence>
<keyword evidence="5" id="KW-1185">Reference proteome</keyword>
<accession>A0A540R7C3</accession>
<evidence type="ECO:0000256" key="3">
    <source>
        <dbReference type="ARBA" id="ARBA00048707"/>
    </source>
</evidence>
<dbReference type="InterPro" id="IPR023476">
    <property type="entry name" value="Pep_tRNA_hydro_II_dom_sf"/>
</dbReference>
<proteinExistence type="predicted"/>
<dbReference type="EC" id="3.1.1.29" evidence="1"/>
<evidence type="ECO:0000256" key="2">
    <source>
        <dbReference type="ARBA" id="ARBA00022801"/>
    </source>
</evidence>
<gene>
    <name evidence="4" type="ORF">EJK80_06505</name>
</gene>
<keyword evidence="2" id="KW-0378">Hydrolase</keyword>
<name>A0A540R7C3_9CORY</name>
<dbReference type="Proteomes" id="UP000318080">
    <property type="component" value="Unassembled WGS sequence"/>
</dbReference>
<dbReference type="GO" id="GO:0004045">
    <property type="term" value="F:peptidyl-tRNA hydrolase activity"/>
    <property type="evidence" value="ECO:0007669"/>
    <property type="project" value="UniProtKB-EC"/>
</dbReference>
<dbReference type="AlphaFoldDB" id="A0A540R7C3"/>
<organism evidence="4 5">
    <name type="scientific">Corynebacterium phoceense</name>
    <dbReference type="NCBI Taxonomy" id="1686286"/>
    <lineage>
        <taxon>Bacteria</taxon>
        <taxon>Bacillati</taxon>
        <taxon>Actinomycetota</taxon>
        <taxon>Actinomycetes</taxon>
        <taxon>Mycobacteriales</taxon>
        <taxon>Corynebacteriaceae</taxon>
        <taxon>Corynebacterium</taxon>
    </lineage>
</organism>
<dbReference type="InterPro" id="IPR002833">
    <property type="entry name" value="PTH2"/>
</dbReference>
<dbReference type="Pfam" id="PF01981">
    <property type="entry name" value="PTH2"/>
    <property type="match status" value="1"/>
</dbReference>
<comment type="catalytic activity">
    <reaction evidence="3">
        <text>an N-acyl-L-alpha-aminoacyl-tRNA + H2O = an N-acyl-L-amino acid + a tRNA + H(+)</text>
        <dbReference type="Rhea" id="RHEA:54448"/>
        <dbReference type="Rhea" id="RHEA-COMP:10123"/>
        <dbReference type="Rhea" id="RHEA-COMP:13883"/>
        <dbReference type="ChEBI" id="CHEBI:15377"/>
        <dbReference type="ChEBI" id="CHEBI:15378"/>
        <dbReference type="ChEBI" id="CHEBI:59874"/>
        <dbReference type="ChEBI" id="CHEBI:78442"/>
        <dbReference type="ChEBI" id="CHEBI:138191"/>
        <dbReference type="EC" id="3.1.1.29"/>
    </reaction>
</comment>
<dbReference type="RefSeq" id="WP_068802126.1">
    <property type="nucleotide sequence ID" value="NZ_JADPQA010000011.1"/>
</dbReference>
<dbReference type="SUPFAM" id="SSF102462">
    <property type="entry name" value="Peptidyl-tRNA hydrolase II"/>
    <property type="match status" value="1"/>
</dbReference>